<keyword evidence="2" id="KW-0408">Iron</keyword>
<comment type="caution">
    <text evidence="4">The sequence shown here is derived from an EMBL/GenBank/DDBJ whole genome shotgun (WGS) entry which is preliminary data.</text>
</comment>
<dbReference type="InterPro" id="IPR058240">
    <property type="entry name" value="rSAM_sf"/>
</dbReference>
<dbReference type="SFLD" id="SFLDF00562">
    <property type="entry name" value="HemN-like__clustered_with_heat"/>
    <property type="match status" value="1"/>
</dbReference>
<dbReference type="CDD" id="cd01335">
    <property type="entry name" value="Radical_SAM"/>
    <property type="match status" value="1"/>
</dbReference>
<evidence type="ECO:0000313" key="4">
    <source>
        <dbReference type="EMBL" id="MBE6421104.1"/>
    </source>
</evidence>
<keyword evidence="2" id="KW-0479">Metal-binding</keyword>
<dbReference type="InterPro" id="IPR034505">
    <property type="entry name" value="Coproporphyrinogen-III_oxidase"/>
</dbReference>
<sequence length="368" mass="41302">MKTGLYIHLPFCKQKCNYCDFASFAGREFLIDNYLSALEKEAALSPVSRFETLYVGGGTPSVLSVEQLERLCSVLTKKFGPVSSFEESTCEANPESLTPEKIAVLKKAGFNRLSMGLQSFNDKELKTLGRVHDAATFLTAYQNARSGGFENINVDLIAGLPGQTLESFKASLQRLISLQPEHISVYGLQIEEGTPFFERGIVCDQLLMRQMLEETRLRLQGLGYHHYEISNFALPGKEARHNTHYWQYGEYIGLGSSAASYHAGVRFQNTADLQEYIRRIESGQSPVSFREKLEGKEKEGEKLMLAFRRLDGVELSAEQQVFFGKEIEKHLKSGLLLQEGKKVKLSNEGLFLANEVFCSFVAPFDEDA</sequence>
<dbReference type="GO" id="GO:0046872">
    <property type="term" value="F:metal ion binding"/>
    <property type="evidence" value="ECO:0007669"/>
    <property type="project" value="UniProtKB-UniRule"/>
</dbReference>
<dbReference type="Gene3D" id="3.80.30.20">
    <property type="entry name" value="tm_1862 like domain"/>
    <property type="match status" value="1"/>
</dbReference>
<dbReference type="NCBIfam" id="TIGR00539">
    <property type="entry name" value="hemN_rel"/>
    <property type="match status" value="1"/>
</dbReference>
<dbReference type="Proteomes" id="UP000725649">
    <property type="component" value="Unassembled WGS sequence"/>
</dbReference>
<organism evidence="4 5">
    <name type="scientific">Candidatus Avelusimicrobium gallicola</name>
    <dbReference type="NCBI Taxonomy" id="2562704"/>
    <lineage>
        <taxon>Bacteria</taxon>
        <taxon>Pseudomonadati</taxon>
        <taxon>Elusimicrobiota</taxon>
        <taxon>Elusimicrobia</taxon>
        <taxon>Elusimicrobiales</taxon>
        <taxon>Elusimicrobiaceae</taxon>
        <taxon>Candidatus Avelusimicrobium</taxon>
    </lineage>
</organism>
<dbReference type="SFLD" id="SFLDF00288">
    <property type="entry name" value="HemN-like__clustered_with_nucl"/>
    <property type="match status" value="1"/>
</dbReference>
<feature type="domain" description="Radical SAM core" evidence="3">
    <location>
        <begin position="1"/>
        <end position="222"/>
    </location>
</feature>
<dbReference type="SFLD" id="SFLDG01082">
    <property type="entry name" value="B12-binding_domain_containing"/>
    <property type="match status" value="1"/>
</dbReference>
<evidence type="ECO:0000256" key="2">
    <source>
        <dbReference type="RuleBase" id="RU364116"/>
    </source>
</evidence>
<keyword evidence="2" id="KW-0349">Heme</keyword>
<dbReference type="GO" id="GO:0006779">
    <property type="term" value="P:porphyrin-containing compound biosynthetic process"/>
    <property type="evidence" value="ECO:0007669"/>
    <property type="project" value="InterPro"/>
</dbReference>
<keyword evidence="2" id="KW-0143">Chaperone</keyword>
<evidence type="ECO:0000259" key="3">
    <source>
        <dbReference type="PROSITE" id="PS51918"/>
    </source>
</evidence>
<dbReference type="Pfam" id="PF04055">
    <property type="entry name" value="Radical_SAM"/>
    <property type="match status" value="1"/>
</dbReference>
<dbReference type="SMART" id="SM00729">
    <property type="entry name" value="Elp3"/>
    <property type="match status" value="1"/>
</dbReference>
<name>A0A928HE28_9BACT</name>
<keyword evidence="2" id="KW-0963">Cytoplasm</keyword>
<gene>
    <name evidence="4" type="primary">hemW</name>
    <name evidence="4" type="ORF">E7027_03080</name>
</gene>
<dbReference type="AlphaFoldDB" id="A0A928HE28"/>
<keyword evidence="2" id="KW-0411">Iron-sulfur</keyword>
<keyword evidence="2" id="KW-0949">S-adenosyl-L-methionine</keyword>
<dbReference type="GO" id="GO:0004109">
    <property type="term" value="F:coproporphyrinogen oxidase activity"/>
    <property type="evidence" value="ECO:0007669"/>
    <property type="project" value="InterPro"/>
</dbReference>
<keyword evidence="2" id="KW-0004">4Fe-4S</keyword>
<evidence type="ECO:0000256" key="1">
    <source>
        <dbReference type="ARBA" id="ARBA00006100"/>
    </source>
</evidence>
<dbReference type="InterPro" id="IPR006638">
    <property type="entry name" value="Elp3/MiaA/NifB-like_rSAM"/>
</dbReference>
<dbReference type="PROSITE" id="PS51918">
    <property type="entry name" value="RADICAL_SAM"/>
    <property type="match status" value="1"/>
</dbReference>
<proteinExistence type="inferred from homology"/>
<dbReference type="InterPro" id="IPR004559">
    <property type="entry name" value="HemW-like"/>
</dbReference>
<dbReference type="InterPro" id="IPR007197">
    <property type="entry name" value="rSAM"/>
</dbReference>
<dbReference type="SFLD" id="SFLDG01065">
    <property type="entry name" value="anaerobic_coproporphyrinogen-I"/>
    <property type="match status" value="1"/>
</dbReference>
<dbReference type="GO" id="GO:0005737">
    <property type="term" value="C:cytoplasm"/>
    <property type="evidence" value="ECO:0007669"/>
    <property type="project" value="UniProtKB-SubCell"/>
</dbReference>
<reference evidence="4" key="1">
    <citation type="submission" date="2019-04" db="EMBL/GenBank/DDBJ databases">
        <title>Evolution of Biomass-Degrading Anaerobic Consortia Revealed by Metagenomics.</title>
        <authorList>
            <person name="Peng X."/>
        </authorList>
    </citation>
    <scope>NUCLEOTIDE SEQUENCE</scope>
    <source>
        <strain evidence="4">SIG66</strain>
    </source>
</reference>
<dbReference type="EMBL" id="SUVG01000003">
    <property type="protein sequence ID" value="MBE6421104.1"/>
    <property type="molecule type" value="Genomic_DNA"/>
</dbReference>
<comment type="function">
    <text evidence="2">Probably acts as a heme chaperone, transferring heme to an unknown acceptor. Binds one molecule of heme per monomer, possibly covalently. Binds 1 [4Fe-4S] cluster. The cluster is coordinated with 3 cysteines and an exchangeable S-adenosyl-L-methionine.</text>
</comment>
<dbReference type="PANTHER" id="PTHR13932">
    <property type="entry name" value="COPROPORPHYRINIGEN III OXIDASE"/>
    <property type="match status" value="1"/>
</dbReference>
<dbReference type="InterPro" id="IPR023404">
    <property type="entry name" value="rSAM_horseshoe"/>
</dbReference>
<evidence type="ECO:0000313" key="5">
    <source>
        <dbReference type="Proteomes" id="UP000725649"/>
    </source>
</evidence>
<comment type="similarity">
    <text evidence="1">Belongs to the anaerobic coproporphyrinogen-III oxidase family. HemW subfamily.</text>
</comment>
<dbReference type="PANTHER" id="PTHR13932:SF5">
    <property type="entry name" value="RADICAL S-ADENOSYL METHIONINE DOMAIN-CONTAINING PROTEIN 1, MITOCHONDRIAL"/>
    <property type="match status" value="1"/>
</dbReference>
<comment type="subcellular location">
    <subcellularLocation>
        <location evidence="2">Cytoplasm</location>
    </subcellularLocation>
</comment>
<dbReference type="SUPFAM" id="SSF102114">
    <property type="entry name" value="Radical SAM enzymes"/>
    <property type="match status" value="1"/>
</dbReference>
<protein>
    <recommendedName>
        <fullName evidence="2">Heme chaperone HemW</fullName>
    </recommendedName>
</protein>
<dbReference type="SFLD" id="SFLDS00029">
    <property type="entry name" value="Radical_SAM"/>
    <property type="match status" value="1"/>
</dbReference>
<dbReference type="GO" id="GO:0051539">
    <property type="term" value="F:4 iron, 4 sulfur cluster binding"/>
    <property type="evidence" value="ECO:0007669"/>
    <property type="project" value="UniProtKB-UniRule"/>
</dbReference>
<accession>A0A928HE28</accession>